<evidence type="ECO:0000256" key="1">
    <source>
        <dbReference type="ARBA" id="ARBA00022679"/>
    </source>
</evidence>
<dbReference type="PANTHER" id="PTHR10434">
    <property type="entry name" value="1-ACYL-SN-GLYCEROL-3-PHOSPHATE ACYLTRANSFERASE"/>
    <property type="match status" value="1"/>
</dbReference>
<reference evidence="5 6" key="1">
    <citation type="journal article" date="2013" name="ISME J.">
        <title>A metabolic model for members of the genus Tetrasphaera involved in enhanced biological phosphorus removal.</title>
        <authorList>
            <person name="Kristiansen R."/>
            <person name="Nguyen H.T.T."/>
            <person name="Saunders A.M."/>
            <person name="Nielsen J.L."/>
            <person name="Wimmer R."/>
            <person name="Le V.Q."/>
            <person name="McIlroy S.J."/>
            <person name="Petrovski S."/>
            <person name="Seviour R.J."/>
            <person name="Calteau A."/>
            <person name="Nielsen K.L."/>
            <person name="Nielsen P.H."/>
        </authorList>
    </citation>
    <scope>NUCLEOTIDE SEQUENCE [LARGE SCALE GENOMIC DNA]</scope>
    <source>
        <strain evidence="5 6">Ben 74</strain>
    </source>
</reference>
<keyword evidence="2 5" id="KW-0012">Acyltransferase</keyword>
<evidence type="ECO:0000313" key="5">
    <source>
        <dbReference type="EMBL" id="CCI52419.1"/>
    </source>
</evidence>
<feature type="region of interest" description="Disordered" evidence="3">
    <location>
        <begin position="235"/>
        <end position="255"/>
    </location>
</feature>
<evidence type="ECO:0000313" key="6">
    <source>
        <dbReference type="Proteomes" id="UP000035720"/>
    </source>
</evidence>
<keyword evidence="1 5" id="KW-0808">Transferase</keyword>
<dbReference type="GO" id="GO:0003841">
    <property type="term" value="F:1-acylglycerol-3-phosphate O-acyltransferase activity"/>
    <property type="evidence" value="ECO:0007669"/>
    <property type="project" value="TreeGrafter"/>
</dbReference>
<dbReference type="CDD" id="cd07989">
    <property type="entry name" value="LPLAT_AGPAT-like"/>
    <property type="match status" value="1"/>
</dbReference>
<protein>
    <submittedName>
        <fullName evidence="5">Phospholipid/glycerol acyltransferase</fullName>
    </submittedName>
</protein>
<dbReference type="GO" id="GO:0005886">
    <property type="term" value="C:plasma membrane"/>
    <property type="evidence" value="ECO:0007669"/>
    <property type="project" value="TreeGrafter"/>
</dbReference>
<dbReference type="PANTHER" id="PTHR10434:SF11">
    <property type="entry name" value="1-ACYL-SN-GLYCEROL-3-PHOSPHATE ACYLTRANSFERASE"/>
    <property type="match status" value="1"/>
</dbReference>
<name>A0A077M7B5_9MICO</name>
<comment type="caution">
    <text evidence="5">The sequence shown here is derived from an EMBL/GenBank/DDBJ whole genome shotgun (WGS) entry which is preliminary data.</text>
</comment>
<proteinExistence type="predicted"/>
<dbReference type="Proteomes" id="UP000035720">
    <property type="component" value="Unassembled WGS sequence"/>
</dbReference>
<dbReference type="Pfam" id="PF01553">
    <property type="entry name" value="Acyltransferase"/>
    <property type="match status" value="1"/>
</dbReference>
<organism evidence="5 6">
    <name type="scientific">Nostocoides jenkinsii Ben 74</name>
    <dbReference type="NCBI Taxonomy" id="1193518"/>
    <lineage>
        <taxon>Bacteria</taxon>
        <taxon>Bacillati</taxon>
        <taxon>Actinomycetota</taxon>
        <taxon>Actinomycetes</taxon>
        <taxon>Micrococcales</taxon>
        <taxon>Intrasporangiaceae</taxon>
        <taxon>Nostocoides</taxon>
    </lineage>
</organism>
<evidence type="ECO:0000259" key="4">
    <source>
        <dbReference type="SMART" id="SM00563"/>
    </source>
</evidence>
<sequence>MADPVAATRWHEGGVVSEPEFGDSNRVLDGLMRYVVIGPIVHGMTRMKISGREHIPAEGQPAIIASNHLSFVDSMVIPLASGRRVSFLGKAEYFTGTGVKGAFLRSWMRSFGTIPVEREDARAAAESLHIAERVLASGGAFGIYPEGTRSRDGRLHRGRTGVARLALTTGAPIIPCALSGTQDVQPPDARLPRPAKVTVSFGPPIDVAGLAAQFTKAKLLREITDAVTDAIGEMSGQERSGRYASDVNAELEGHS</sequence>
<dbReference type="InterPro" id="IPR002123">
    <property type="entry name" value="Plipid/glycerol_acylTrfase"/>
</dbReference>
<evidence type="ECO:0000256" key="2">
    <source>
        <dbReference type="ARBA" id="ARBA00023315"/>
    </source>
</evidence>
<dbReference type="SMART" id="SM00563">
    <property type="entry name" value="PlsC"/>
    <property type="match status" value="1"/>
</dbReference>
<accession>A0A077M7B5</accession>
<gene>
    <name evidence="5" type="ORF">BN13_170020</name>
</gene>
<dbReference type="GO" id="GO:0006654">
    <property type="term" value="P:phosphatidic acid biosynthetic process"/>
    <property type="evidence" value="ECO:0007669"/>
    <property type="project" value="TreeGrafter"/>
</dbReference>
<feature type="domain" description="Phospholipid/glycerol acyltransferase" evidence="4">
    <location>
        <begin position="62"/>
        <end position="181"/>
    </location>
</feature>
<dbReference type="AlphaFoldDB" id="A0A077M7B5"/>
<evidence type="ECO:0000256" key="3">
    <source>
        <dbReference type="SAM" id="MobiDB-lite"/>
    </source>
</evidence>
<dbReference type="SUPFAM" id="SSF69593">
    <property type="entry name" value="Glycerol-3-phosphate (1)-acyltransferase"/>
    <property type="match status" value="1"/>
</dbReference>
<dbReference type="STRING" id="1193518.BN13_170020"/>
<dbReference type="EMBL" id="CAJC01000079">
    <property type="protein sequence ID" value="CCI52419.1"/>
    <property type="molecule type" value="Genomic_DNA"/>
</dbReference>
<keyword evidence="6" id="KW-1185">Reference proteome</keyword>